<dbReference type="GO" id="GO:0016020">
    <property type="term" value="C:membrane"/>
    <property type="evidence" value="ECO:0007669"/>
    <property type="project" value="InterPro"/>
</dbReference>
<accession>A0A9D7K2K6</accession>
<comment type="caution">
    <text evidence="3">The sequence shown here is derived from an EMBL/GenBank/DDBJ whole genome shotgun (WGS) entry which is preliminary data.</text>
</comment>
<sequence length="210" mass="22740">MTTSQWHGSGNGTSGAALDLLRIVRINEEIKRVVAVAFKINIMALNAIFLAKRAGNAALGFGVLSNELRVFSKDLRESMISLTRLIHDLVAEVSVVLQESRQDALFRRTLAQCSGNPMLDSVLERRNAQHDSRAQRISGLRRSLRLAVDDAARLVELGGVLAKSAKIEAAYGAGFASSLGQVSGEFDGVVEEIRSSLEILRRSKFFGGSA</sequence>
<organism evidence="3 4">
    <name type="scientific">Candidatus Proximibacter danicus</name>
    <dbReference type="NCBI Taxonomy" id="2954365"/>
    <lineage>
        <taxon>Bacteria</taxon>
        <taxon>Pseudomonadati</taxon>
        <taxon>Pseudomonadota</taxon>
        <taxon>Betaproteobacteria</taxon>
        <taxon>Candidatus Proximibacter</taxon>
    </lineage>
</organism>
<feature type="domain" description="Methyl-accepting transducer" evidence="2">
    <location>
        <begin position="25"/>
        <end position="94"/>
    </location>
</feature>
<dbReference type="AlphaFoldDB" id="A0A9D7K2K6"/>
<dbReference type="InterPro" id="IPR004090">
    <property type="entry name" value="Chemotax_Me-accpt_rcpt"/>
</dbReference>
<evidence type="ECO:0000259" key="2">
    <source>
        <dbReference type="PROSITE" id="PS50111"/>
    </source>
</evidence>
<dbReference type="Proteomes" id="UP000886689">
    <property type="component" value="Unassembled WGS sequence"/>
</dbReference>
<evidence type="ECO:0000313" key="3">
    <source>
        <dbReference type="EMBL" id="MBK8525365.1"/>
    </source>
</evidence>
<gene>
    <name evidence="3" type="ORF">IPL58_15815</name>
</gene>
<dbReference type="EMBL" id="JADJUC010000030">
    <property type="protein sequence ID" value="MBK8525365.1"/>
    <property type="molecule type" value="Genomic_DNA"/>
</dbReference>
<evidence type="ECO:0000313" key="4">
    <source>
        <dbReference type="Proteomes" id="UP000886689"/>
    </source>
</evidence>
<protein>
    <submittedName>
        <fullName evidence="3">Chemotaxis protein</fullName>
    </submittedName>
</protein>
<reference evidence="3" key="1">
    <citation type="submission" date="2020-10" db="EMBL/GenBank/DDBJ databases">
        <title>Connecting structure to function with the recovery of over 1000 high-quality activated sludge metagenome-assembled genomes encoding full-length rRNA genes using long-read sequencing.</title>
        <authorList>
            <person name="Singleton C.M."/>
            <person name="Petriglieri F."/>
            <person name="Kristensen J.M."/>
            <person name="Kirkegaard R.H."/>
            <person name="Michaelsen T.Y."/>
            <person name="Andersen M.H."/>
            <person name="Karst S.M."/>
            <person name="Dueholm M.S."/>
            <person name="Nielsen P.H."/>
            <person name="Albertsen M."/>
        </authorList>
    </citation>
    <scope>NUCLEOTIDE SEQUENCE</scope>
    <source>
        <strain evidence="3">Hirt_18-Q3-R61-65_BATAC.395</strain>
    </source>
</reference>
<dbReference type="GO" id="GO:0004888">
    <property type="term" value="F:transmembrane signaling receptor activity"/>
    <property type="evidence" value="ECO:0007669"/>
    <property type="project" value="InterPro"/>
</dbReference>
<evidence type="ECO:0000256" key="1">
    <source>
        <dbReference type="PROSITE-ProRule" id="PRU00284"/>
    </source>
</evidence>
<dbReference type="InterPro" id="IPR004089">
    <property type="entry name" value="MCPsignal_dom"/>
</dbReference>
<dbReference type="GO" id="GO:0006935">
    <property type="term" value="P:chemotaxis"/>
    <property type="evidence" value="ECO:0007669"/>
    <property type="project" value="InterPro"/>
</dbReference>
<dbReference type="GO" id="GO:0007165">
    <property type="term" value="P:signal transduction"/>
    <property type="evidence" value="ECO:0007669"/>
    <property type="project" value="UniProtKB-KW"/>
</dbReference>
<proteinExistence type="predicted"/>
<dbReference type="Gene3D" id="6.10.250.3200">
    <property type="match status" value="1"/>
</dbReference>
<name>A0A9D7K2K6_9PROT</name>
<dbReference type="PROSITE" id="PS50111">
    <property type="entry name" value="CHEMOTAXIS_TRANSDUC_2"/>
    <property type="match status" value="1"/>
</dbReference>
<dbReference type="PRINTS" id="PR00260">
    <property type="entry name" value="CHEMTRNSDUCR"/>
</dbReference>
<keyword evidence="1" id="KW-0807">Transducer</keyword>
<dbReference type="SUPFAM" id="SSF58104">
    <property type="entry name" value="Methyl-accepting chemotaxis protein (MCP) signaling domain"/>
    <property type="match status" value="1"/>
</dbReference>